<dbReference type="Proteomes" id="UP001185927">
    <property type="component" value="Unassembled WGS sequence"/>
</dbReference>
<evidence type="ECO:0000256" key="1">
    <source>
        <dbReference type="SAM" id="SignalP"/>
    </source>
</evidence>
<dbReference type="EMBL" id="JAWLKB010000001">
    <property type="protein sequence ID" value="MDV6265621.1"/>
    <property type="molecule type" value="Genomic_DNA"/>
</dbReference>
<gene>
    <name evidence="2" type="ORF">R3Q16_03330</name>
</gene>
<keyword evidence="1" id="KW-0732">Signal</keyword>
<proteinExistence type="predicted"/>
<reference evidence="2 3" key="1">
    <citation type="submission" date="2023-10" db="EMBL/GenBank/DDBJ databases">
        <title>Development of a sustainable strategy for remediation of hydrocarbon-contaminated territories based on the waste exchange concept.</title>
        <authorList>
            <person name="Krivoruchko A."/>
        </authorList>
    </citation>
    <scope>NUCLEOTIDE SEQUENCE [LARGE SCALE GENOMIC DNA]</scope>
    <source>
        <strain evidence="2 3">IEGM 1203</strain>
    </source>
</reference>
<comment type="caution">
    <text evidence="2">The sequence shown here is derived from an EMBL/GenBank/DDBJ whole genome shotgun (WGS) entry which is preliminary data.</text>
</comment>
<organism evidence="2 3">
    <name type="scientific">Rhodococcus globerulus</name>
    <dbReference type="NCBI Taxonomy" id="33008"/>
    <lineage>
        <taxon>Bacteria</taxon>
        <taxon>Bacillati</taxon>
        <taxon>Actinomycetota</taxon>
        <taxon>Actinomycetes</taxon>
        <taxon>Mycobacteriales</taxon>
        <taxon>Nocardiaceae</taxon>
        <taxon>Rhodococcus</taxon>
    </lineage>
</organism>
<name>A0ABU4BN48_RHOGO</name>
<accession>A0ABU4BN48</accession>
<evidence type="ECO:0000313" key="2">
    <source>
        <dbReference type="EMBL" id="MDV6265621.1"/>
    </source>
</evidence>
<feature type="signal peptide" evidence="1">
    <location>
        <begin position="1"/>
        <end position="33"/>
    </location>
</feature>
<feature type="chain" id="PRO_5045567972" evidence="1">
    <location>
        <begin position="34"/>
        <end position="167"/>
    </location>
</feature>
<dbReference type="InterPro" id="IPR006311">
    <property type="entry name" value="TAT_signal"/>
</dbReference>
<keyword evidence="3" id="KW-1185">Reference proteome</keyword>
<evidence type="ECO:0000313" key="3">
    <source>
        <dbReference type="Proteomes" id="UP001185927"/>
    </source>
</evidence>
<protein>
    <submittedName>
        <fullName evidence="2">Uncharacterized protein</fullName>
    </submittedName>
</protein>
<dbReference type="PROSITE" id="PS51318">
    <property type="entry name" value="TAT"/>
    <property type="match status" value="1"/>
</dbReference>
<sequence length="167" mass="16089">MLTPLSTTSHSRRSALKIAGAASIGAIAFAATACTDNGSAQAAVEVDQLTSQADRARADAAAASNSIALAPERVAALTTISAERTAHADALDAEIARAAGGGAGTTSTPSASSTAPAAPAGIDAVRASLAESARSAADLARTTSGYRAGLLGSISAACATQAAVLLP</sequence>